<keyword evidence="3" id="KW-1133">Transmembrane helix</keyword>
<keyword evidence="6" id="KW-1185">Reference proteome</keyword>
<evidence type="ECO:0000256" key="1">
    <source>
        <dbReference type="ARBA" id="ARBA00023015"/>
    </source>
</evidence>
<evidence type="ECO:0000256" key="3">
    <source>
        <dbReference type="SAM" id="Phobius"/>
    </source>
</evidence>
<dbReference type="Proteomes" id="UP000652763">
    <property type="component" value="Unassembled WGS sequence"/>
</dbReference>
<evidence type="ECO:0000256" key="2">
    <source>
        <dbReference type="ARBA" id="ARBA00023163"/>
    </source>
</evidence>
<keyword evidence="2" id="KW-0804">Transcription</keyword>
<accession>A0ABR8YJL9</accession>
<dbReference type="EMBL" id="JACSQC010000004">
    <property type="protein sequence ID" value="MBD8044124.1"/>
    <property type="molecule type" value="Genomic_DNA"/>
</dbReference>
<protein>
    <submittedName>
        <fullName evidence="5">Zf-HC2 domain-containing protein</fullName>
    </submittedName>
</protein>
<evidence type="ECO:0000313" key="5">
    <source>
        <dbReference type="EMBL" id="MBD8044124.1"/>
    </source>
</evidence>
<dbReference type="Pfam" id="PF13490">
    <property type="entry name" value="zf-HC2"/>
    <property type="match status" value="1"/>
</dbReference>
<dbReference type="Gene3D" id="1.10.10.1320">
    <property type="entry name" value="Anti-sigma factor, zinc-finger domain"/>
    <property type="match status" value="1"/>
</dbReference>
<sequence length="307" mass="32841">MRHPRRHIREFLDAELPQRKRAAVQAHLERCAPCRSLVEEERRLRIRLRSMSIPLPGEDLAQRIVAGGASMPAAAAEAKRPRTRARYAVAVGSILTLVSGFVLAGAYVLGTLADEPLSAPQQAHLLAGWNQITAGSSGELSREQLQKLREAGWSCPELSELGFTLEEASATHVAGQPAVALVLARNGEKITLYEQRPGENETNSGVLHAVSERPVTEVGFTLQTGNPATSPQIWQDPAKPGQAVLSIGNVTYTLASSAPKEMVAGAVSELSLTESARLLVPAKDRDSGPMDKVMRGFSLLAGAGHSL</sequence>
<keyword evidence="3" id="KW-0472">Membrane</keyword>
<keyword evidence="1" id="KW-0805">Transcription regulation</keyword>
<organism evidence="5 6">
    <name type="scientific">Arthrobacter pullicola</name>
    <dbReference type="NCBI Taxonomy" id="2762224"/>
    <lineage>
        <taxon>Bacteria</taxon>
        <taxon>Bacillati</taxon>
        <taxon>Actinomycetota</taxon>
        <taxon>Actinomycetes</taxon>
        <taxon>Micrococcales</taxon>
        <taxon>Micrococcaceae</taxon>
        <taxon>Arthrobacter</taxon>
    </lineage>
</organism>
<dbReference type="InterPro" id="IPR027383">
    <property type="entry name" value="Znf_put"/>
</dbReference>
<reference evidence="5 6" key="1">
    <citation type="submission" date="2020-08" db="EMBL/GenBank/DDBJ databases">
        <title>A Genomic Blueprint of the Chicken Gut Microbiome.</title>
        <authorList>
            <person name="Gilroy R."/>
            <person name="Ravi A."/>
            <person name="Getino M."/>
            <person name="Pursley I."/>
            <person name="Horton D.L."/>
            <person name="Alikhan N.-F."/>
            <person name="Baker D."/>
            <person name="Gharbi K."/>
            <person name="Hall N."/>
            <person name="Watson M."/>
            <person name="Adriaenssens E.M."/>
            <person name="Foster-Nyarko E."/>
            <person name="Jarju S."/>
            <person name="Secka A."/>
            <person name="Antonio M."/>
            <person name="Oren A."/>
            <person name="Chaudhuri R."/>
            <person name="La Ragione R.M."/>
            <person name="Hildebrand F."/>
            <person name="Pallen M.J."/>
        </authorList>
    </citation>
    <scope>NUCLEOTIDE SEQUENCE [LARGE SCALE GENOMIC DNA]</scope>
    <source>
        <strain evidence="5 6">Sa2BUA2</strain>
    </source>
</reference>
<proteinExistence type="predicted"/>
<evidence type="ECO:0000313" key="6">
    <source>
        <dbReference type="Proteomes" id="UP000652763"/>
    </source>
</evidence>
<keyword evidence="3" id="KW-0812">Transmembrane</keyword>
<feature type="domain" description="Putative zinc-finger" evidence="4">
    <location>
        <begin position="6"/>
        <end position="35"/>
    </location>
</feature>
<dbReference type="InterPro" id="IPR041916">
    <property type="entry name" value="Anti_sigma_zinc_sf"/>
</dbReference>
<evidence type="ECO:0000259" key="4">
    <source>
        <dbReference type="Pfam" id="PF13490"/>
    </source>
</evidence>
<gene>
    <name evidence="5" type="ORF">H9638_09920</name>
</gene>
<comment type="caution">
    <text evidence="5">The sequence shown here is derived from an EMBL/GenBank/DDBJ whole genome shotgun (WGS) entry which is preliminary data.</text>
</comment>
<feature type="transmembrane region" description="Helical" evidence="3">
    <location>
        <begin position="87"/>
        <end position="109"/>
    </location>
</feature>
<name>A0ABR8YJL9_9MICC</name>
<dbReference type="RefSeq" id="WP_191747021.1">
    <property type="nucleotide sequence ID" value="NZ_JACSQC010000004.1"/>
</dbReference>